<dbReference type="PANTHER" id="PTHR33991">
    <property type="entry name" value="DNA REPAIR PROTEIN RECO"/>
    <property type="match status" value="1"/>
</dbReference>
<dbReference type="Gene3D" id="1.20.1440.120">
    <property type="entry name" value="Recombination protein O, C-terminal domain"/>
    <property type="match status" value="1"/>
</dbReference>
<evidence type="ECO:0000256" key="2">
    <source>
        <dbReference type="ARBA" id="ARBA00021310"/>
    </source>
</evidence>
<dbReference type="GO" id="GO:0006310">
    <property type="term" value="P:DNA recombination"/>
    <property type="evidence" value="ECO:0007669"/>
    <property type="project" value="UniProtKB-UniRule"/>
</dbReference>
<comment type="function">
    <text evidence="7">Involved in DNA repair and RecF pathway recombination.</text>
</comment>
<evidence type="ECO:0000256" key="1">
    <source>
        <dbReference type="ARBA" id="ARBA00007452"/>
    </source>
</evidence>
<name>A0A518B876_9BACT</name>
<dbReference type="AlphaFoldDB" id="A0A518B876"/>
<feature type="domain" description="DNA replication/recombination mediator RecO N-terminal" evidence="8">
    <location>
        <begin position="4"/>
        <end position="80"/>
    </location>
</feature>
<dbReference type="InterPro" id="IPR022572">
    <property type="entry name" value="DNA_rep/recomb_RecO_N"/>
</dbReference>
<dbReference type="Pfam" id="PF02565">
    <property type="entry name" value="RecO_C"/>
    <property type="match status" value="1"/>
</dbReference>
<organism evidence="9 10">
    <name type="scientific">Kolteria novifilia</name>
    <dbReference type="NCBI Taxonomy" id="2527975"/>
    <lineage>
        <taxon>Bacteria</taxon>
        <taxon>Pseudomonadati</taxon>
        <taxon>Planctomycetota</taxon>
        <taxon>Planctomycetia</taxon>
        <taxon>Kolteriales</taxon>
        <taxon>Kolteriaceae</taxon>
        <taxon>Kolteria</taxon>
    </lineage>
</organism>
<dbReference type="SUPFAM" id="SSF50249">
    <property type="entry name" value="Nucleic acid-binding proteins"/>
    <property type="match status" value="1"/>
</dbReference>
<dbReference type="KEGG" id="knv:Pan216_40600"/>
<comment type="similarity">
    <text evidence="1 7">Belongs to the RecO family.</text>
</comment>
<sequence length="248" mass="27374">MISDQTDAFVIRSVDFSETSKVVTLFSRDLGKLSVMAKGARRLKSSFEVALDLLSVCRICVRRKTTAELDLLTEAKLLERFDGLRRNLGALYAGYFIAEVLNGLTGRHDAHPVLYDSSVETLRRLGQGEDRQLTLIRFQLKLLKELGYAPILTHCSISGAEVGLSERMAYSVAAGGLVHPDEARNRSGCMTIQGATVQALRVYSGETEAAERLVPSQRGRDEMWRLLLATVATHLGRMPKMVAMLDAS</sequence>
<dbReference type="HAMAP" id="MF_00201">
    <property type="entry name" value="RecO"/>
    <property type="match status" value="1"/>
</dbReference>
<keyword evidence="4 7" id="KW-0233">DNA recombination</keyword>
<evidence type="ECO:0000256" key="4">
    <source>
        <dbReference type="ARBA" id="ARBA00023172"/>
    </source>
</evidence>
<dbReference type="GO" id="GO:0006302">
    <property type="term" value="P:double-strand break repair"/>
    <property type="evidence" value="ECO:0007669"/>
    <property type="project" value="TreeGrafter"/>
</dbReference>
<gene>
    <name evidence="7 9" type="primary">recO</name>
    <name evidence="9" type="ORF">Pan216_40600</name>
</gene>
<dbReference type="Pfam" id="PF11967">
    <property type="entry name" value="RecO_N"/>
    <property type="match status" value="1"/>
</dbReference>
<evidence type="ECO:0000313" key="10">
    <source>
        <dbReference type="Proteomes" id="UP000317093"/>
    </source>
</evidence>
<dbReference type="EMBL" id="CP036279">
    <property type="protein sequence ID" value="QDU63185.1"/>
    <property type="molecule type" value="Genomic_DNA"/>
</dbReference>
<reference evidence="9 10" key="1">
    <citation type="submission" date="2019-02" db="EMBL/GenBank/DDBJ databases">
        <title>Deep-cultivation of Planctomycetes and their phenomic and genomic characterization uncovers novel biology.</title>
        <authorList>
            <person name="Wiegand S."/>
            <person name="Jogler M."/>
            <person name="Boedeker C."/>
            <person name="Pinto D."/>
            <person name="Vollmers J."/>
            <person name="Rivas-Marin E."/>
            <person name="Kohn T."/>
            <person name="Peeters S.H."/>
            <person name="Heuer A."/>
            <person name="Rast P."/>
            <person name="Oberbeckmann S."/>
            <person name="Bunk B."/>
            <person name="Jeske O."/>
            <person name="Meyerdierks A."/>
            <person name="Storesund J.E."/>
            <person name="Kallscheuer N."/>
            <person name="Luecker S."/>
            <person name="Lage O.M."/>
            <person name="Pohl T."/>
            <person name="Merkel B.J."/>
            <person name="Hornburger P."/>
            <person name="Mueller R.-W."/>
            <person name="Bruemmer F."/>
            <person name="Labrenz M."/>
            <person name="Spormann A.M."/>
            <person name="Op den Camp H."/>
            <person name="Overmann J."/>
            <person name="Amann R."/>
            <person name="Jetten M.S.M."/>
            <person name="Mascher T."/>
            <person name="Medema M.H."/>
            <person name="Devos D.P."/>
            <person name="Kaster A.-K."/>
            <person name="Ovreas L."/>
            <person name="Rohde M."/>
            <person name="Galperin M.Y."/>
            <person name="Jogler C."/>
        </authorList>
    </citation>
    <scope>NUCLEOTIDE SEQUENCE [LARGE SCALE GENOMIC DNA]</scope>
    <source>
        <strain evidence="9 10">Pan216</strain>
    </source>
</reference>
<dbReference type="RefSeq" id="WP_145260454.1">
    <property type="nucleotide sequence ID" value="NZ_CP036279.1"/>
</dbReference>
<dbReference type="InterPro" id="IPR003717">
    <property type="entry name" value="RecO"/>
</dbReference>
<dbReference type="OrthoDB" id="9797083at2"/>
<evidence type="ECO:0000256" key="6">
    <source>
        <dbReference type="ARBA" id="ARBA00033409"/>
    </source>
</evidence>
<dbReference type="NCBIfam" id="TIGR00613">
    <property type="entry name" value="reco"/>
    <property type="match status" value="1"/>
</dbReference>
<evidence type="ECO:0000313" key="9">
    <source>
        <dbReference type="EMBL" id="QDU63185.1"/>
    </source>
</evidence>
<evidence type="ECO:0000256" key="3">
    <source>
        <dbReference type="ARBA" id="ARBA00022763"/>
    </source>
</evidence>
<dbReference type="InterPro" id="IPR042242">
    <property type="entry name" value="RecO_C"/>
</dbReference>
<accession>A0A518B876</accession>
<dbReference type="GO" id="GO:0043590">
    <property type="term" value="C:bacterial nucleoid"/>
    <property type="evidence" value="ECO:0007669"/>
    <property type="project" value="TreeGrafter"/>
</dbReference>
<dbReference type="PANTHER" id="PTHR33991:SF1">
    <property type="entry name" value="DNA REPAIR PROTEIN RECO"/>
    <property type="match status" value="1"/>
</dbReference>
<protein>
    <recommendedName>
        <fullName evidence="2 7">DNA repair protein RecO</fullName>
    </recommendedName>
    <alternativeName>
        <fullName evidence="6 7">Recombination protein O</fullName>
    </alternativeName>
</protein>
<keyword evidence="5 7" id="KW-0234">DNA repair</keyword>
<proteinExistence type="inferred from homology"/>
<dbReference type="Gene3D" id="2.40.50.140">
    <property type="entry name" value="Nucleic acid-binding proteins"/>
    <property type="match status" value="1"/>
</dbReference>
<dbReference type="InterPro" id="IPR037278">
    <property type="entry name" value="ARFGAP/RecO"/>
</dbReference>
<evidence type="ECO:0000259" key="8">
    <source>
        <dbReference type="Pfam" id="PF11967"/>
    </source>
</evidence>
<keyword evidence="10" id="KW-1185">Reference proteome</keyword>
<evidence type="ECO:0000256" key="5">
    <source>
        <dbReference type="ARBA" id="ARBA00023204"/>
    </source>
</evidence>
<dbReference type="SUPFAM" id="SSF57863">
    <property type="entry name" value="ArfGap/RecO-like zinc finger"/>
    <property type="match status" value="1"/>
</dbReference>
<evidence type="ECO:0000256" key="7">
    <source>
        <dbReference type="HAMAP-Rule" id="MF_00201"/>
    </source>
</evidence>
<dbReference type="InterPro" id="IPR012340">
    <property type="entry name" value="NA-bd_OB-fold"/>
</dbReference>
<dbReference type="Proteomes" id="UP000317093">
    <property type="component" value="Chromosome"/>
</dbReference>
<keyword evidence="3 7" id="KW-0227">DNA damage</keyword>